<accession>A0A2L2T6U5</accession>
<keyword evidence="2" id="KW-0812">Transmembrane</keyword>
<feature type="transmembrane region" description="Helical" evidence="2">
    <location>
        <begin position="559"/>
        <end position="582"/>
    </location>
</feature>
<keyword evidence="4" id="KW-1185">Reference proteome</keyword>
<feature type="transmembrane region" description="Helical" evidence="2">
    <location>
        <begin position="91"/>
        <end position="111"/>
    </location>
</feature>
<proteinExistence type="predicted"/>
<dbReference type="Proteomes" id="UP000245910">
    <property type="component" value="Chromosome I"/>
</dbReference>
<evidence type="ECO:0000313" key="3">
    <source>
        <dbReference type="EMBL" id="CEI63503.1"/>
    </source>
</evidence>
<dbReference type="AlphaFoldDB" id="A0A2L2T6U5"/>
<evidence type="ECO:0000256" key="2">
    <source>
        <dbReference type="SAM" id="Phobius"/>
    </source>
</evidence>
<evidence type="ECO:0000256" key="1">
    <source>
        <dbReference type="SAM" id="MobiDB-lite"/>
    </source>
</evidence>
<dbReference type="EMBL" id="LN649229">
    <property type="protein sequence ID" value="CEI63503.1"/>
    <property type="molecule type" value="Genomic_DNA"/>
</dbReference>
<feature type="region of interest" description="Disordered" evidence="1">
    <location>
        <begin position="1"/>
        <end position="37"/>
    </location>
</feature>
<feature type="transmembrane region" description="Helical" evidence="2">
    <location>
        <begin position="47"/>
        <end position="71"/>
    </location>
</feature>
<dbReference type="GeneID" id="37251659"/>
<dbReference type="KEGG" id="fvn:FVRRES_00015"/>
<organism evidence="3 4">
    <name type="scientific">Fusarium venenatum</name>
    <dbReference type="NCBI Taxonomy" id="56646"/>
    <lineage>
        <taxon>Eukaryota</taxon>
        <taxon>Fungi</taxon>
        <taxon>Dikarya</taxon>
        <taxon>Ascomycota</taxon>
        <taxon>Pezizomycotina</taxon>
        <taxon>Sordariomycetes</taxon>
        <taxon>Hypocreomycetidae</taxon>
        <taxon>Hypocreales</taxon>
        <taxon>Nectriaceae</taxon>
        <taxon>Fusarium</taxon>
    </lineage>
</organism>
<sequence length="661" mass="73202">MEPTTRQEKQGLMATSELQDSDEARNRSLMPSPQSLRQSTPSLMMRLAAPVTLLLIPILYSILISMVAYLHNKEQSSFGDTVIEVLRIASTLWPITFAAVLGPFLKTIALLKAERGTTLASLEFLLTSQTTATALLKLLTLRRMKEVSALVIAGVWLLGPLGGQAALRSIHVQQKLETTQTRAFHYLGSNESEIIPYYRRGADVHTGASGRASLIAGMRSIISASFSNPDVLISHANGSSPSFDNTIDEFGVPFLELLPGYDSNNPTFWVLVPLDQVVPYASLIGLPIRVESFNRAGNLTMMVQYHYQTLGCGDDFDGTSWVRNDSTSLYFHNTTSPDPLRSQTFEGQKATSYPNIWFDIANTSTAREQLDFARRGQQGAHSNLQLIMGGGCQFEDNRRWLENVRLRLCGVYTSHIEMEVQCTRADSDADLGNLTALSSRFMAAGILMDIPFTGATEHESRRAPSIVEAYLRDPTNTLKRDFNYPHSDPRNYQGCYSSVPAAVLERRLSMVLNTFVMASYNLTALTGGYGAVIDDSEFPWKSGTATWSEFATDIYVVDWSWLSITVISTVVLVICAIANVIIRLRIKAPDFLNSVASLTRDSPFIDISNQVGSGLSGQDSLKVLGDIRVQIRDVYPNRDIGRIALTTDLTQQKLKLDRDYE</sequence>
<keyword evidence="2" id="KW-1133">Transmembrane helix</keyword>
<evidence type="ECO:0000313" key="4">
    <source>
        <dbReference type="Proteomes" id="UP000245910"/>
    </source>
</evidence>
<keyword evidence="2" id="KW-0472">Membrane</keyword>
<protein>
    <submittedName>
        <fullName evidence="3">Uncharacterized protein</fullName>
    </submittedName>
</protein>
<dbReference type="RefSeq" id="XP_025587223.1">
    <property type="nucleotide sequence ID" value="XM_025729487.2"/>
</dbReference>
<dbReference type="STRING" id="56646.A0A2L2T6U5"/>
<reference evidence="4" key="1">
    <citation type="submission" date="2014-10" db="EMBL/GenBank/DDBJ databases">
        <authorList>
            <person name="King R."/>
        </authorList>
    </citation>
    <scope>NUCLEOTIDE SEQUENCE [LARGE SCALE GENOMIC DNA]</scope>
    <source>
        <strain evidence="4">A3/5</strain>
    </source>
</reference>
<name>A0A2L2T6U5_9HYPO</name>